<dbReference type="SMART" id="SM00369">
    <property type="entry name" value="LRR_TYP"/>
    <property type="match status" value="6"/>
</dbReference>
<dbReference type="InterPro" id="IPR043504">
    <property type="entry name" value="Peptidase_S1_PA_chymotrypsin"/>
</dbReference>
<gene>
    <name evidence="7" type="ORF">DSTB1V02_LOCUS10132</name>
</gene>
<feature type="signal peptide" evidence="5">
    <location>
        <begin position="1"/>
        <end position="22"/>
    </location>
</feature>
<proteinExistence type="predicted"/>
<dbReference type="SUPFAM" id="SSF52058">
    <property type="entry name" value="L domain-like"/>
    <property type="match status" value="1"/>
</dbReference>
<evidence type="ECO:0000259" key="6">
    <source>
        <dbReference type="PROSITE" id="PS50240"/>
    </source>
</evidence>
<evidence type="ECO:0000313" key="8">
    <source>
        <dbReference type="Proteomes" id="UP000677054"/>
    </source>
</evidence>
<keyword evidence="4" id="KW-0645">Protease</keyword>
<keyword evidence="4" id="KW-0720">Serine protease</keyword>
<dbReference type="InterPro" id="IPR032675">
    <property type="entry name" value="LRR_dom_sf"/>
</dbReference>
<dbReference type="PROSITE" id="PS50240">
    <property type="entry name" value="TRYPSIN_DOM"/>
    <property type="match status" value="1"/>
</dbReference>
<keyword evidence="4" id="KW-0378">Hydrolase</keyword>
<evidence type="ECO:0000256" key="2">
    <source>
        <dbReference type="ARBA" id="ARBA00022737"/>
    </source>
</evidence>
<dbReference type="InterPro" id="IPR009003">
    <property type="entry name" value="Peptidase_S1_PA"/>
</dbReference>
<feature type="chain" id="PRO_5036402822" description="Peptidase S1 domain-containing protein" evidence="5">
    <location>
        <begin position="23"/>
        <end position="690"/>
    </location>
</feature>
<dbReference type="InterPro" id="IPR025875">
    <property type="entry name" value="Leu-rich_rpt_4"/>
</dbReference>
<dbReference type="CDD" id="cd00190">
    <property type="entry name" value="Tryp_SPc"/>
    <property type="match status" value="1"/>
</dbReference>
<dbReference type="AlphaFoldDB" id="A0A7R9AA60"/>
<dbReference type="Gene3D" id="3.80.10.10">
    <property type="entry name" value="Ribonuclease Inhibitor"/>
    <property type="match status" value="2"/>
</dbReference>
<dbReference type="PANTHER" id="PTHR24366">
    <property type="entry name" value="IG(IMMUNOGLOBULIN) AND LRR(LEUCINE RICH REPEAT) DOMAINS"/>
    <property type="match status" value="1"/>
</dbReference>
<dbReference type="Pfam" id="PF00089">
    <property type="entry name" value="Trypsin"/>
    <property type="match status" value="2"/>
</dbReference>
<name>A0A7R9AA60_9CRUS</name>
<dbReference type="GO" id="GO:0006508">
    <property type="term" value="P:proteolysis"/>
    <property type="evidence" value="ECO:0007669"/>
    <property type="project" value="UniProtKB-KW"/>
</dbReference>
<reference evidence="7" key="1">
    <citation type="submission" date="2020-11" db="EMBL/GenBank/DDBJ databases">
        <authorList>
            <person name="Tran Van P."/>
        </authorList>
    </citation>
    <scope>NUCLEOTIDE SEQUENCE</scope>
</reference>
<dbReference type="PRINTS" id="PR00722">
    <property type="entry name" value="CHYMOTRYPSIN"/>
</dbReference>
<dbReference type="PROSITE" id="PS00134">
    <property type="entry name" value="TRYPSIN_HIS"/>
    <property type="match status" value="1"/>
</dbReference>
<dbReference type="InterPro" id="IPR001314">
    <property type="entry name" value="Peptidase_S1A"/>
</dbReference>
<keyword evidence="2" id="KW-0677">Repeat</keyword>
<keyword evidence="8" id="KW-1185">Reference proteome</keyword>
<evidence type="ECO:0000256" key="4">
    <source>
        <dbReference type="RuleBase" id="RU363034"/>
    </source>
</evidence>
<dbReference type="PROSITE" id="PS51450">
    <property type="entry name" value="LRR"/>
    <property type="match status" value="1"/>
</dbReference>
<dbReference type="PANTHER" id="PTHR24366:SF96">
    <property type="entry name" value="LEUCINE RICH REPEAT CONTAINING 53"/>
    <property type="match status" value="1"/>
</dbReference>
<sequence length="690" mass="77149">MMNPLLIVLYLFLAYIVSGIRGQSSCPTQDISPCNCTENSNQGATVDCSSARSGAEISSALSKISLPSSQLWVFLIQDNAAVLELKEGTFQRLSFHSIKILRSSIKSFHPSALSPLQHQLESLEISLSRLDEFSFHNLSELHRLKELRLHNNLLTSVAAFKSDSLEILSLQNNQITSVEFDGRTTPRLRELHLNNNFLTFVPAFRSDSLEILFLHTNKITSVEFDGWATPNLREFDIGNNPLLKFPSAIVNGMKKLEKLQGYGANLSPTLSSGFLEFQSSALKLVDLRNNSIFRLEPGAIAGLTPETTVHLNENKISVVSEGSFRPILDILSMGNGILDLRDNPIQCDCEMSWLVHGQKYLRSVSGKCHNGTEFKDLDSGSLNPCPRECPYQCINSAWLSLCTSETVSHSHVHNCRPGELCCQPFIPKATTITSSSVPDFLIVCGRKNYQVTLSKGGKPSQIGKWPWQAAIYDVKKQDVVCGGALIQEQWVLTAAHCVTIQGTDRPRAQKDIMVYLGKHHRANMEDDDYVQIRQVAGWGYDGSDLLTAVLTEVQLPVISNRLCRRDTALFTGGFSTTRTLTSNMFCAGHSRSTSPQVILQYYITFVKDERDIENDDVRYHSDYRTVCPGDSGSPIVFLSNASQDSYWTVEGIVSHFFQKETCSLRRPGQYGVFTRVNRFTRWIEEVFENS</sequence>
<dbReference type="PROSITE" id="PS00135">
    <property type="entry name" value="TRYPSIN_SER"/>
    <property type="match status" value="1"/>
</dbReference>
<dbReference type="InterPro" id="IPR003591">
    <property type="entry name" value="Leu-rich_rpt_typical-subtyp"/>
</dbReference>
<dbReference type="Proteomes" id="UP000677054">
    <property type="component" value="Unassembled WGS sequence"/>
</dbReference>
<dbReference type="OrthoDB" id="8400687at2759"/>
<keyword evidence="3" id="KW-1015">Disulfide bond</keyword>
<dbReference type="InterPro" id="IPR001254">
    <property type="entry name" value="Trypsin_dom"/>
</dbReference>
<dbReference type="InterPro" id="IPR018114">
    <property type="entry name" value="TRYPSIN_HIS"/>
</dbReference>
<keyword evidence="1" id="KW-0433">Leucine-rich repeat</keyword>
<dbReference type="GO" id="GO:0004252">
    <property type="term" value="F:serine-type endopeptidase activity"/>
    <property type="evidence" value="ECO:0007669"/>
    <property type="project" value="InterPro"/>
</dbReference>
<organism evidence="7">
    <name type="scientific">Darwinula stevensoni</name>
    <dbReference type="NCBI Taxonomy" id="69355"/>
    <lineage>
        <taxon>Eukaryota</taxon>
        <taxon>Metazoa</taxon>
        <taxon>Ecdysozoa</taxon>
        <taxon>Arthropoda</taxon>
        <taxon>Crustacea</taxon>
        <taxon>Oligostraca</taxon>
        <taxon>Ostracoda</taxon>
        <taxon>Podocopa</taxon>
        <taxon>Podocopida</taxon>
        <taxon>Darwinulocopina</taxon>
        <taxon>Darwinuloidea</taxon>
        <taxon>Darwinulidae</taxon>
        <taxon>Darwinula</taxon>
    </lineage>
</organism>
<dbReference type="SMART" id="SM00020">
    <property type="entry name" value="Tryp_SPc"/>
    <property type="match status" value="1"/>
</dbReference>
<evidence type="ECO:0000256" key="1">
    <source>
        <dbReference type="ARBA" id="ARBA00022614"/>
    </source>
</evidence>
<dbReference type="InterPro" id="IPR033116">
    <property type="entry name" value="TRYPSIN_SER"/>
</dbReference>
<dbReference type="InterPro" id="IPR001611">
    <property type="entry name" value="Leu-rich_rpt"/>
</dbReference>
<dbReference type="SUPFAM" id="SSF50494">
    <property type="entry name" value="Trypsin-like serine proteases"/>
    <property type="match status" value="1"/>
</dbReference>
<dbReference type="EMBL" id="CAJPEV010002808">
    <property type="protein sequence ID" value="CAG0898095.1"/>
    <property type="molecule type" value="Genomic_DNA"/>
</dbReference>
<evidence type="ECO:0000256" key="5">
    <source>
        <dbReference type="SAM" id="SignalP"/>
    </source>
</evidence>
<dbReference type="Gene3D" id="2.40.10.10">
    <property type="entry name" value="Trypsin-like serine proteases"/>
    <property type="match status" value="3"/>
</dbReference>
<keyword evidence="5" id="KW-0732">Signal</keyword>
<dbReference type="Pfam" id="PF12799">
    <property type="entry name" value="LRR_4"/>
    <property type="match status" value="1"/>
</dbReference>
<evidence type="ECO:0000256" key="3">
    <source>
        <dbReference type="ARBA" id="ARBA00023157"/>
    </source>
</evidence>
<dbReference type="EMBL" id="LR902325">
    <property type="protein sequence ID" value="CAD7250353.1"/>
    <property type="molecule type" value="Genomic_DNA"/>
</dbReference>
<accession>A0A7R9AA60</accession>
<evidence type="ECO:0000313" key="7">
    <source>
        <dbReference type="EMBL" id="CAD7250353.1"/>
    </source>
</evidence>
<feature type="domain" description="Peptidase S1" evidence="6">
    <location>
        <begin position="454"/>
        <end position="688"/>
    </location>
</feature>
<protein>
    <recommendedName>
        <fullName evidence="6">Peptidase S1 domain-containing protein</fullName>
    </recommendedName>
</protein>